<comment type="similarity">
    <text evidence="1">Belongs to the 4-hydroxybenzoyl-CoA thioesterase family.</text>
</comment>
<proteinExistence type="inferred from homology"/>
<evidence type="ECO:0000313" key="3">
    <source>
        <dbReference type="EMBL" id="KAA8917609.1"/>
    </source>
</evidence>
<organism evidence="3 4">
    <name type="scientific">Trichomonascus ciferrii</name>
    <dbReference type="NCBI Taxonomy" id="44093"/>
    <lineage>
        <taxon>Eukaryota</taxon>
        <taxon>Fungi</taxon>
        <taxon>Dikarya</taxon>
        <taxon>Ascomycota</taxon>
        <taxon>Saccharomycotina</taxon>
        <taxon>Dipodascomycetes</taxon>
        <taxon>Dipodascales</taxon>
        <taxon>Trichomonascaceae</taxon>
        <taxon>Trichomonascus</taxon>
        <taxon>Trichomonascus ciferrii complex</taxon>
    </lineage>
</organism>
<keyword evidence="4" id="KW-1185">Reference proteome</keyword>
<protein>
    <submittedName>
        <fullName evidence="3">Uncharacterized protein</fullName>
    </submittedName>
</protein>
<dbReference type="EMBL" id="SWFS01000024">
    <property type="protein sequence ID" value="KAA8917609.1"/>
    <property type="molecule type" value="Genomic_DNA"/>
</dbReference>
<dbReference type="InterPro" id="IPR050563">
    <property type="entry name" value="4-hydroxybenzoyl-CoA_TE"/>
</dbReference>
<dbReference type="VEuPathDB" id="FungiDB:TRICI_000210"/>
<dbReference type="OrthoDB" id="2420454at2759"/>
<dbReference type="Proteomes" id="UP000761534">
    <property type="component" value="Unassembled WGS sequence"/>
</dbReference>
<dbReference type="Pfam" id="PF13279">
    <property type="entry name" value="4HBT_2"/>
    <property type="match status" value="1"/>
</dbReference>
<dbReference type="Gene3D" id="3.10.129.10">
    <property type="entry name" value="Hotdog Thioesterase"/>
    <property type="match status" value="1"/>
</dbReference>
<comment type="caution">
    <text evidence="3">The sequence shown here is derived from an EMBL/GenBank/DDBJ whole genome shotgun (WGS) entry which is preliminary data.</text>
</comment>
<dbReference type="CDD" id="cd00586">
    <property type="entry name" value="4HBT"/>
    <property type="match status" value="1"/>
</dbReference>
<accession>A0A642VDZ3</accession>
<dbReference type="InterPro" id="IPR029069">
    <property type="entry name" value="HotDog_dom_sf"/>
</dbReference>
<gene>
    <name evidence="3" type="ORF">TRICI_000210</name>
</gene>
<evidence type="ECO:0000256" key="1">
    <source>
        <dbReference type="ARBA" id="ARBA00005953"/>
    </source>
</evidence>
<evidence type="ECO:0000313" key="4">
    <source>
        <dbReference type="Proteomes" id="UP000761534"/>
    </source>
</evidence>
<dbReference type="AlphaFoldDB" id="A0A642VDZ3"/>
<reference evidence="3" key="1">
    <citation type="journal article" date="2019" name="G3 (Bethesda)">
        <title>Genome Assemblies of Two Rare Opportunistic Yeast Pathogens: Diutina rugosa (syn. Candida rugosa) and Trichomonascus ciferrii (syn. Candida ciferrii).</title>
        <authorList>
            <person name="Mixao V."/>
            <person name="Saus E."/>
            <person name="Hansen A.P."/>
            <person name="Lass-Florl C."/>
            <person name="Gabaldon T."/>
        </authorList>
    </citation>
    <scope>NUCLEOTIDE SEQUENCE</scope>
    <source>
        <strain evidence="3">CBS 4856</strain>
    </source>
</reference>
<keyword evidence="2" id="KW-0378">Hydrolase</keyword>
<dbReference type="PANTHER" id="PTHR31793:SF27">
    <property type="entry name" value="NOVEL THIOESTERASE SUPERFAMILY DOMAIN AND SAPOSIN A-TYPE DOMAIN CONTAINING PROTEIN (0610012H03RIK)"/>
    <property type="match status" value="1"/>
</dbReference>
<name>A0A642VDZ3_9ASCO</name>
<dbReference type="SUPFAM" id="SSF54637">
    <property type="entry name" value="Thioesterase/thiol ester dehydrase-isomerase"/>
    <property type="match status" value="1"/>
</dbReference>
<sequence>MGKHTRPSISHYPYSSTFSVRWSDNDRYGHLNNAIYFQFYDALINGYMMEHCGWHPDGNGSDSDGQIGLVVSTGTEYYEIVRGFPGPLTLGLGVKKLGKSSVEYEIGVFQDDLQKAKAVGRFVHVFVDKKTDKTSPNGMAPSIREGLSRLVLDKAKL</sequence>
<evidence type="ECO:0000256" key="2">
    <source>
        <dbReference type="ARBA" id="ARBA00022801"/>
    </source>
</evidence>
<dbReference type="PANTHER" id="PTHR31793">
    <property type="entry name" value="4-HYDROXYBENZOYL-COA THIOESTERASE FAMILY MEMBER"/>
    <property type="match status" value="1"/>
</dbReference>
<dbReference type="GO" id="GO:0047617">
    <property type="term" value="F:fatty acyl-CoA hydrolase activity"/>
    <property type="evidence" value="ECO:0007669"/>
    <property type="project" value="TreeGrafter"/>
</dbReference>